<keyword evidence="1" id="KW-0472">Membrane</keyword>
<name>A0A109JD61_9HYPH</name>
<protein>
    <submittedName>
        <fullName evidence="2">Uncharacterized protein</fullName>
    </submittedName>
</protein>
<dbReference type="EMBL" id="LNCD01000106">
    <property type="protein sequence ID" value="KWV46724.1"/>
    <property type="molecule type" value="Genomic_DNA"/>
</dbReference>
<reference evidence="2 3" key="1">
    <citation type="submission" date="2015-11" db="EMBL/GenBank/DDBJ databases">
        <title>Draft Genome Sequence of the Strain BR 10423 (Rhizobium sp.) isolated from nodules of Mimosa pudica.</title>
        <authorList>
            <person name="Barauna A.C."/>
            <person name="Zilli J.E."/>
            <person name="Simoes-Araujo J.L."/>
            <person name="Reis V.M."/>
            <person name="James E.K."/>
            <person name="Reis F.B.Jr."/>
            <person name="Rouws L.F."/>
            <person name="Passos S.R."/>
            <person name="Gois S.R."/>
        </authorList>
    </citation>
    <scope>NUCLEOTIDE SEQUENCE [LARGE SCALE GENOMIC DNA]</scope>
    <source>
        <strain evidence="2 3">BR10423</strain>
    </source>
</reference>
<dbReference type="AlphaFoldDB" id="A0A109JD61"/>
<evidence type="ECO:0000313" key="2">
    <source>
        <dbReference type="EMBL" id="KWV46724.1"/>
    </source>
</evidence>
<dbReference type="OrthoDB" id="9790661at2"/>
<feature type="transmembrane region" description="Helical" evidence="1">
    <location>
        <begin position="58"/>
        <end position="80"/>
    </location>
</feature>
<evidence type="ECO:0000256" key="1">
    <source>
        <dbReference type="SAM" id="Phobius"/>
    </source>
</evidence>
<proteinExistence type="predicted"/>
<organism evidence="2 3">
    <name type="scientific">Rhizobium altiplani</name>
    <dbReference type="NCBI Taxonomy" id="1864509"/>
    <lineage>
        <taxon>Bacteria</taxon>
        <taxon>Pseudomonadati</taxon>
        <taxon>Pseudomonadota</taxon>
        <taxon>Alphaproteobacteria</taxon>
        <taxon>Hyphomicrobiales</taxon>
        <taxon>Rhizobiaceae</taxon>
        <taxon>Rhizobium/Agrobacterium group</taxon>
        <taxon>Rhizobium</taxon>
    </lineage>
</organism>
<keyword evidence="1" id="KW-0812">Transmembrane</keyword>
<sequence>MTPVNSGPRVRNHEADEFGPLPTYIELAMATAAATAYDANTAQENRMRLPRLSVIEKAIVVSIAALALYGTVLIAGGLYIKAKAELSQILSQHSFAAELRGEDTRP</sequence>
<gene>
    <name evidence="2" type="ORF">AS026_15115</name>
</gene>
<evidence type="ECO:0000313" key="3">
    <source>
        <dbReference type="Proteomes" id="UP000068164"/>
    </source>
</evidence>
<keyword evidence="1" id="KW-1133">Transmembrane helix</keyword>
<dbReference type="Proteomes" id="UP000068164">
    <property type="component" value="Unassembled WGS sequence"/>
</dbReference>
<accession>A0A109JD61</accession>
<keyword evidence="3" id="KW-1185">Reference proteome</keyword>
<comment type="caution">
    <text evidence="2">The sequence shown here is derived from an EMBL/GenBank/DDBJ whole genome shotgun (WGS) entry which is preliminary data.</text>
</comment>